<dbReference type="Gene3D" id="2.60.40.10">
    <property type="entry name" value="Immunoglobulins"/>
    <property type="match status" value="1"/>
</dbReference>
<evidence type="ECO:0000313" key="3">
    <source>
        <dbReference type="EMBL" id="PWR69822.1"/>
    </source>
</evidence>
<dbReference type="Pfam" id="PF01833">
    <property type="entry name" value="TIG"/>
    <property type="match status" value="1"/>
</dbReference>
<protein>
    <recommendedName>
        <fullName evidence="2">IPT/TIG domain-containing protein</fullName>
    </recommendedName>
</protein>
<dbReference type="InterPro" id="IPR013783">
    <property type="entry name" value="Ig-like_fold"/>
</dbReference>
<dbReference type="AlphaFoldDB" id="A0A2V2MNY6"/>
<keyword evidence="1" id="KW-1133">Transmembrane helix</keyword>
<keyword evidence="4" id="KW-1185">Reference proteome</keyword>
<evidence type="ECO:0000256" key="1">
    <source>
        <dbReference type="SAM" id="Phobius"/>
    </source>
</evidence>
<dbReference type="Proteomes" id="UP000245657">
    <property type="component" value="Unassembled WGS sequence"/>
</dbReference>
<feature type="domain" description="IPT/TIG" evidence="2">
    <location>
        <begin position="134"/>
        <end position="225"/>
    </location>
</feature>
<accession>A0A2V2MNY6</accession>
<proteinExistence type="predicted"/>
<dbReference type="InterPro" id="IPR014756">
    <property type="entry name" value="Ig_E-set"/>
</dbReference>
<feature type="transmembrane region" description="Helical" evidence="1">
    <location>
        <begin position="62"/>
        <end position="81"/>
    </location>
</feature>
<dbReference type="SUPFAM" id="SSF81296">
    <property type="entry name" value="E set domains"/>
    <property type="match status" value="1"/>
</dbReference>
<comment type="caution">
    <text evidence="3">The sequence shown here is derived from an EMBL/GenBank/DDBJ whole genome shotgun (WGS) entry which is preliminary data.</text>
</comment>
<dbReference type="InterPro" id="IPR002909">
    <property type="entry name" value="IPT_dom"/>
</dbReference>
<sequence length="227" mass="24650">MVRQYSMNGQVPFNLETRDIEHTHFFHSYTKIKKASQFYIDLIIIILKGQMQHEVVIMDRKMFIIAAVLSCCLIFSVVSATTTTPAGNATNVTKVVKTTTPTTTSTGNVTSTAKIAQPTQPANTTTVAKILTAPKVISITPSSGTLGNKVAFNVTGSDFDKTAKVYLETEVKNKTKTIEAAKNTVVSNSLISGNFKMPTNVPAGDWNVVVKQNGKESSTPVKFTIKE</sequence>
<gene>
    <name evidence="3" type="ORF">DK846_16735</name>
</gene>
<dbReference type="EMBL" id="QGMY01000018">
    <property type="protein sequence ID" value="PWR69822.1"/>
    <property type="molecule type" value="Genomic_DNA"/>
</dbReference>
<name>A0A2V2MNY6_9EURY</name>
<evidence type="ECO:0000259" key="2">
    <source>
        <dbReference type="Pfam" id="PF01833"/>
    </source>
</evidence>
<reference evidence="3 4" key="1">
    <citation type="submission" date="2018-05" db="EMBL/GenBank/DDBJ databases">
        <title>Draft genome of Methanospirillum lacunae Ki8-1.</title>
        <authorList>
            <person name="Dueholm M.S."/>
            <person name="Nielsen P.H."/>
            <person name="Bakmann L.F."/>
            <person name="Otzen D.E."/>
        </authorList>
    </citation>
    <scope>NUCLEOTIDE SEQUENCE [LARGE SCALE GENOMIC DNA]</scope>
    <source>
        <strain evidence="3 4">Ki8-1</strain>
    </source>
</reference>
<keyword evidence="1" id="KW-0812">Transmembrane</keyword>
<organism evidence="3 4">
    <name type="scientific">Methanospirillum lacunae</name>
    <dbReference type="NCBI Taxonomy" id="668570"/>
    <lineage>
        <taxon>Archaea</taxon>
        <taxon>Methanobacteriati</taxon>
        <taxon>Methanobacteriota</taxon>
        <taxon>Stenosarchaea group</taxon>
        <taxon>Methanomicrobia</taxon>
        <taxon>Methanomicrobiales</taxon>
        <taxon>Methanospirillaceae</taxon>
        <taxon>Methanospirillum</taxon>
    </lineage>
</organism>
<evidence type="ECO:0000313" key="4">
    <source>
        <dbReference type="Proteomes" id="UP000245657"/>
    </source>
</evidence>
<keyword evidence="1" id="KW-0472">Membrane</keyword>